<proteinExistence type="inferred from homology"/>
<evidence type="ECO:0000256" key="2">
    <source>
        <dbReference type="ARBA" id="ARBA00023167"/>
    </source>
</evidence>
<dbReference type="STRING" id="5286.A0A0K3CCG3"/>
<dbReference type="GO" id="GO:0019509">
    <property type="term" value="P:L-methionine salvage from methylthioadenosine"/>
    <property type="evidence" value="ECO:0007669"/>
    <property type="project" value="TreeGrafter"/>
</dbReference>
<dbReference type="AlphaFoldDB" id="A0A0K3CCG3"/>
<dbReference type="Gene3D" id="3.40.50.10470">
    <property type="entry name" value="Translation initiation factor eif-2b, domain 2"/>
    <property type="match status" value="1"/>
</dbReference>
<gene>
    <name evidence="6" type="primary">FGENESH: predicted gene_3.562</name>
    <name evidence="6" type="ORF">BN2166_0021110</name>
</gene>
<evidence type="ECO:0000256" key="5">
    <source>
        <dbReference type="SAM" id="MobiDB-lite"/>
    </source>
</evidence>
<evidence type="ECO:0000256" key="4">
    <source>
        <dbReference type="RuleBase" id="RU003814"/>
    </source>
</evidence>
<dbReference type="SUPFAM" id="SSF100950">
    <property type="entry name" value="NagB/RpiA/CoA transferase-like"/>
    <property type="match status" value="1"/>
</dbReference>
<dbReference type="Proteomes" id="UP000199069">
    <property type="component" value="Unassembled WGS sequence"/>
</dbReference>
<name>A0A0K3CCG3_RHOTO</name>
<keyword evidence="3" id="KW-0413">Isomerase</keyword>
<dbReference type="PANTHER" id="PTHR43475:SF1">
    <property type="entry name" value="METHYLTHIORIBOSE-1-PHOSPHATE ISOMERASE"/>
    <property type="match status" value="1"/>
</dbReference>
<dbReference type="InterPro" id="IPR005251">
    <property type="entry name" value="IF-M1Pi"/>
</dbReference>
<dbReference type="NCBIfam" id="TIGR00524">
    <property type="entry name" value="eIF-2B_rel"/>
    <property type="match status" value="1"/>
</dbReference>
<keyword evidence="2" id="KW-0028">Amino-acid biosynthesis</keyword>
<dbReference type="Gene3D" id="1.20.120.420">
    <property type="entry name" value="translation initiation factor eif-2b, domain 1"/>
    <property type="match status" value="1"/>
</dbReference>
<dbReference type="NCBIfam" id="TIGR00512">
    <property type="entry name" value="salvage_mtnA"/>
    <property type="match status" value="1"/>
</dbReference>
<evidence type="ECO:0008006" key="8">
    <source>
        <dbReference type="Google" id="ProtNLM"/>
    </source>
</evidence>
<dbReference type="GO" id="GO:0046523">
    <property type="term" value="F:S-methyl-5-thioribose-1-phosphate isomerase activity"/>
    <property type="evidence" value="ECO:0007669"/>
    <property type="project" value="TreeGrafter"/>
</dbReference>
<dbReference type="InterPro" id="IPR011559">
    <property type="entry name" value="Initiation_fac_2B_a/b/d"/>
</dbReference>
<dbReference type="EMBL" id="CWKI01000003">
    <property type="protein sequence ID" value="CTR06250.1"/>
    <property type="molecule type" value="Genomic_DNA"/>
</dbReference>
<reference evidence="6 7" key="1">
    <citation type="submission" date="2015-07" db="EMBL/GenBank/DDBJ databases">
        <authorList>
            <person name="Cajimat M.N.B."/>
            <person name="Milazzo M.L."/>
            <person name="Fulhorst C.F."/>
        </authorList>
    </citation>
    <scope>NUCLEOTIDE SEQUENCE [LARGE SCALE GENOMIC DNA]</scope>
    <source>
        <strain evidence="6">Single colony</strain>
    </source>
</reference>
<evidence type="ECO:0000313" key="6">
    <source>
        <dbReference type="EMBL" id="CTR06250.1"/>
    </source>
</evidence>
<comment type="similarity">
    <text evidence="1 4">Belongs to the eIF-2B alpha/beta/delta subunits family.</text>
</comment>
<keyword evidence="2" id="KW-0486">Methionine biosynthesis</keyword>
<sequence length="706" mass="77206">MATAALLQHASSALPHTRDRDRSTSRLGRTGRPAHRNIQIQPTLRTINEIIQALRERPLPDLSSAQRVTAYTNSRLPSIDPVTLAFHRALHAFRPLTPLYAVVPYAEAFNWSEITLEDDEEGTAREAEREWYVVAFRSRRRRGLSEEEAERLYRADRAAHEEAVARKILMYWLGAPFPSASEQDGAPIDDDLVGVNLATCIWNSRQDAIVAMRGEKHREAAKLASVSPPIGSPPLAGRWLPMEIQTTYETYQLERYIIRKEKGELGISVRDWHGGEPTDSPSTYAMSPTPVDDAPVLGAFRITGGRSFYDTASVEIIDQLLLPHQEVWEEVSTIEGAFDAIKTMKIRGAPAIASLASLGIAAELLNLLNNRPCPSFPASTLSSPPSELLKFLLDRTAYLLTSRPTAVNLREALSRIEAAAKAEASAEGATAESLARKVIDVAVGVWVEDKERCEKIGNNGAKWILEKLEREGTIQKGEKIAVLTGYGTALGVITSLHKQNRLEHAYFAQTGPYQQGARLTAVELASLGAPNTMVCDTAIGALLGEKRVHLFVAGADRIASNGDTANKISTYQISLLAHHPHPHSPNPPVPVLVAAPLTTLDLSMRSGREIEIEQRPSWEACTVRGRVVDPAKIAKGEMVAPAKEGEKVQVETVLVTPPGTNAWNPAFDVTPAMLIEGIVTEVGVAEKKEGEGEYDLRAFVEETTKA</sequence>
<dbReference type="InterPro" id="IPR000649">
    <property type="entry name" value="IF-2B-related"/>
</dbReference>
<evidence type="ECO:0000256" key="3">
    <source>
        <dbReference type="ARBA" id="ARBA00023235"/>
    </source>
</evidence>
<dbReference type="PANTHER" id="PTHR43475">
    <property type="entry name" value="METHYLTHIORIBOSE-1-PHOSPHATE ISOMERASE"/>
    <property type="match status" value="1"/>
</dbReference>
<protein>
    <recommendedName>
        <fullName evidence="8">Translation initiation factor eIF-2B subunit alpha/beta/delta-like protein</fullName>
    </recommendedName>
</protein>
<evidence type="ECO:0000313" key="7">
    <source>
        <dbReference type="Proteomes" id="UP000199069"/>
    </source>
</evidence>
<keyword evidence="7" id="KW-1185">Reference proteome</keyword>
<feature type="region of interest" description="Disordered" evidence="5">
    <location>
        <begin position="7"/>
        <end position="36"/>
    </location>
</feature>
<organism evidence="6 7">
    <name type="scientific">Rhodotorula toruloides</name>
    <name type="common">Yeast</name>
    <name type="synonym">Rhodosporidium toruloides</name>
    <dbReference type="NCBI Taxonomy" id="5286"/>
    <lineage>
        <taxon>Eukaryota</taxon>
        <taxon>Fungi</taxon>
        <taxon>Dikarya</taxon>
        <taxon>Basidiomycota</taxon>
        <taxon>Pucciniomycotina</taxon>
        <taxon>Microbotryomycetes</taxon>
        <taxon>Sporidiobolales</taxon>
        <taxon>Sporidiobolaceae</taxon>
        <taxon>Rhodotorula</taxon>
    </lineage>
</organism>
<dbReference type="FunFam" id="1.20.120.420:FF:000003">
    <property type="entry name" value="Methylthioribose-1-phosphate isomerase"/>
    <property type="match status" value="1"/>
</dbReference>
<accession>A0A0K3CCG3</accession>
<dbReference type="InterPro" id="IPR027363">
    <property type="entry name" value="M1Pi_N"/>
</dbReference>
<dbReference type="InterPro" id="IPR042529">
    <property type="entry name" value="IF_2B-like_C"/>
</dbReference>
<dbReference type="InterPro" id="IPR037171">
    <property type="entry name" value="NagB/RpiA_transferase-like"/>
</dbReference>
<evidence type="ECO:0000256" key="1">
    <source>
        <dbReference type="ARBA" id="ARBA00007251"/>
    </source>
</evidence>
<dbReference type="Pfam" id="PF01008">
    <property type="entry name" value="IF-2B"/>
    <property type="match status" value="1"/>
</dbReference>